<accession>A0A517ZT97</accession>
<evidence type="ECO:0000313" key="2">
    <source>
        <dbReference type="EMBL" id="QDU45655.1"/>
    </source>
</evidence>
<feature type="signal peptide" evidence="1">
    <location>
        <begin position="1"/>
        <end position="25"/>
    </location>
</feature>
<keyword evidence="3" id="KW-1185">Reference proteome</keyword>
<sequence precursor="true">METTWKLARVFAVLFLMSSIQPASAADVVVNIDTPMPPPAWAVMQRDLLRENLDACREFFGKYFDERGYLMCVERWGGDDGPDDAIENCNDWPILHALGASDEILKMYKHAWEGHLRQFTEAKTVEVPFARDGMYYKEFPVTMDWVHNGEGLTVFDLQGLGDPNDNAFRKRVRRYAGFYLNEDPGAQNYDPRHKIIRSLFNGSRGPLMRKATGLDWAGDPIEVKGRFKPRHGEDTYEQMLEHFQDYNDIVGDHPQNMGATSLALNAYMLTHEPKYKEWLLEYVDAWRERTLRNDGIIPTNIGLNGKIGGETDGKWYGGVYGWGFSVRNPADGQLAHRNTHGLGITGFGNALLLTGDQKYVDVWRDMIKAINAQVKTINGKKMYPRMYGDDGWYNYGPSPYAQGAQEIYYWSMLPEDRERLGGNAWLNYLEGKDPTYPIRALQADFAAIRRKVEGMRNDDTTPDTRLSDDPMPFNPCSVNSLVSQMLGGIHPGHRGAPLHCRLRYFDPIKRRAGVPDSVAALVEKLSADQTTVTLINTSQSQPREVVVQGGAYGEHQCESIVIDGVATDINAPSFTVRLAPGSGTKLIINMQRYANQPTMLFPWDQASLN</sequence>
<evidence type="ECO:0000313" key="3">
    <source>
        <dbReference type="Proteomes" id="UP000319383"/>
    </source>
</evidence>
<dbReference type="Pfam" id="PF26099">
    <property type="entry name" value="DUF8034"/>
    <property type="match status" value="1"/>
</dbReference>
<dbReference type="AlphaFoldDB" id="A0A517ZT97"/>
<dbReference type="KEGG" id="sdyn:Mal52_41500"/>
<keyword evidence="1" id="KW-0732">Signal</keyword>
<name>A0A517ZT97_9PLAN</name>
<dbReference type="EMBL" id="CP036276">
    <property type="protein sequence ID" value="QDU45655.1"/>
    <property type="molecule type" value="Genomic_DNA"/>
</dbReference>
<protein>
    <submittedName>
        <fullName evidence="2">Uncharacterized protein</fullName>
    </submittedName>
</protein>
<feature type="chain" id="PRO_5021876137" evidence="1">
    <location>
        <begin position="26"/>
        <end position="609"/>
    </location>
</feature>
<dbReference type="GO" id="GO:0005975">
    <property type="term" value="P:carbohydrate metabolic process"/>
    <property type="evidence" value="ECO:0007669"/>
    <property type="project" value="InterPro"/>
</dbReference>
<dbReference type="InterPro" id="IPR058347">
    <property type="entry name" value="DUF8034"/>
</dbReference>
<reference evidence="2 3" key="1">
    <citation type="submission" date="2019-02" db="EMBL/GenBank/DDBJ databases">
        <title>Deep-cultivation of Planctomycetes and their phenomic and genomic characterization uncovers novel biology.</title>
        <authorList>
            <person name="Wiegand S."/>
            <person name="Jogler M."/>
            <person name="Boedeker C."/>
            <person name="Pinto D."/>
            <person name="Vollmers J."/>
            <person name="Rivas-Marin E."/>
            <person name="Kohn T."/>
            <person name="Peeters S.H."/>
            <person name="Heuer A."/>
            <person name="Rast P."/>
            <person name="Oberbeckmann S."/>
            <person name="Bunk B."/>
            <person name="Jeske O."/>
            <person name="Meyerdierks A."/>
            <person name="Storesund J.E."/>
            <person name="Kallscheuer N."/>
            <person name="Luecker S."/>
            <person name="Lage O.M."/>
            <person name="Pohl T."/>
            <person name="Merkel B.J."/>
            <person name="Hornburger P."/>
            <person name="Mueller R.-W."/>
            <person name="Bruemmer F."/>
            <person name="Labrenz M."/>
            <person name="Spormann A.M."/>
            <person name="Op den Camp H."/>
            <person name="Overmann J."/>
            <person name="Amann R."/>
            <person name="Jetten M.S.M."/>
            <person name="Mascher T."/>
            <person name="Medema M.H."/>
            <person name="Devos D.P."/>
            <person name="Kaster A.-K."/>
            <person name="Ovreas L."/>
            <person name="Rohde M."/>
            <person name="Galperin M.Y."/>
            <person name="Jogler C."/>
        </authorList>
    </citation>
    <scope>NUCLEOTIDE SEQUENCE [LARGE SCALE GENOMIC DNA]</scope>
    <source>
        <strain evidence="2 3">Mal52</strain>
    </source>
</reference>
<dbReference type="Proteomes" id="UP000319383">
    <property type="component" value="Chromosome"/>
</dbReference>
<dbReference type="InterPro" id="IPR008928">
    <property type="entry name" value="6-hairpin_glycosidase_sf"/>
</dbReference>
<evidence type="ECO:0000256" key="1">
    <source>
        <dbReference type="SAM" id="SignalP"/>
    </source>
</evidence>
<organism evidence="2 3">
    <name type="scientific">Symmachiella dynata</name>
    <dbReference type="NCBI Taxonomy" id="2527995"/>
    <lineage>
        <taxon>Bacteria</taxon>
        <taxon>Pseudomonadati</taxon>
        <taxon>Planctomycetota</taxon>
        <taxon>Planctomycetia</taxon>
        <taxon>Planctomycetales</taxon>
        <taxon>Planctomycetaceae</taxon>
        <taxon>Symmachiella</taxon>
    </lineage>
</organism>
<dbReference type="SUPFAM" id="SSF48208">
    <property type="entry name" value="Six-hairpin glycosidases"/>
    <property type="match status" value="1"/>
</dbReference>
<dbReference type="RefSeq" id="WP_197534340.1">
    <property type="nucleotide sequence ID" value="NZ_CP036276.1"/>
</dbReference>
<gene>
    <name evidence="2" type="ORF">Mal52_41500</name>
</gene>
<proteinExistence type="predicted"/>